<gene>
    <name evidence="4" type="ORF">BDN71DRAFT_1497309</name>
</gene>
<feature type="compositionally biased region" description="Low complexity" evidence="2">
    <location>
        <begin position="1287"/>
        <end position="1302"/>
    </location>
</feature>
<evidence type="ECO:0000256" key="1">
    <source>
        <dbReference type="SAM" id="Coils"/>
    </source>
</evidence>
<dbReference type="InterPro" id="IPR041457">
    <property type="entry name" value="CxC2_KDZ-assoc"/>
</dbReference>
<reference evidence="4" key="1">
    <citation type="submission" date="2020-11" db="EMBL/GenBank/DDBJ databases">
        <authorList>
            <consortium name="DOE Joint Genome Institute"/>
            <person name="Ahrendt S."/>
            <person name="Riley R."/>
            <person name="Andreopoulos W."/>
            <person name="Labutti K."/>
            <person name="Pangilinan J."/>
            <person name="Ruiz-Duenas F.J."/>
            <person name="Barrasa J.M."/>
            <person name="Sanchez-Garcia M."/>
            <person name="Camarero S."/>
            <person name="Miyauchi S."/>
            <person name="Serrano A."/>
            <person name="Linde D."/>
            <person name="Babiker R."/>
            <person name="Drula E."/>
            <person name="Ayuso-Fernandez I."/>
            <person name="Pacheco R."/>
            <person name="Padilla G."/>
            <person name="Ferreira P."/>
            <person name="Barriuso J."/>
            <person name="Kellner H."/>
            <person name="Castanera R."/>
            <person name="Alfaro M."/>
            <person name="Ramirez L."/>
            <person name="Pisabarro A.G."/>
            <person name="Kuo A."/>
            <person name="Tritt A."/>
            <person name="Lipzen A."/>
            <person name="He G."/>
            <person name="Yan M."/>
            <person name="Ng V."/>
            <person name="Cullen D."/>
            <person name="Martin F."/>
            <person name="Rosso M.-N."/>
            <person name="Henrissat B."/>
            <person name="Hibbett D."/>
            <person name="Martinez A.T."/>
            <person name="Grigoriev I.V."/>
        </authorList>
    </citation>
    <scope>NUCLEOTIDE SEQUENCE</scope>
    <source>
        <strain evidence="4">ATCC 90797</strain>
    </source>
</reference>
<evidence type="ECO:0000259" key="3">
    <source>
        <dbReference type="Pfam" id="PF18803"/>
    </source>
</evidence>
<keyword evidence="5" id="KW-1185">Reference proteome</keyword>
<feature type="domain" description="CxC2-like cysteine cluster KDZ transposase-associated" evidence="3">
    <location>
        <begin position="163"/>
        <end position="226"/>
    </location>
</feature>
<accession>A0A9P6DDH4</accession>
<feature type="coiled-coil region" evidence="1">
    <location>
        <begin position="1032"/>
        <end position="1089"/>
    </location>
</feature>
<comment type="caution">
    <text evidence="4">The sequence shown here is derived from an EMBL/GenBank/DDBJ whole genome shotgun (WGS) entry which is preliminary data.</text>
</comment>
<name>A0A9P6DDH4_PLEER</name>
<protein>
    <recommendedName>
        <fullName evidence="3">CxC2-like cysteine cluster KDZ transposase-associated domain-containing protein</fullName>
    </recommendedName>
</protein>
<feature type="region of interest" description="Disordered" evidence="2">
    <location>
        <begin position="556"/>
        <end position="578"/>
    </location>
</feature>
<proteinExistence type="predicted"/>
<dbReference type="InterPro" id="IPR040521">
    <property type="entry name" value="KDZ"/>
</dbReference>
<dbReference type="Pfam" id="PF18758">
    <property type="entry name" value="KDZ"/>
    <property type="match status" value="1"/>
</dbReference>
<organism evidence="4 5">
    <name type="scientific">Pleurotus eryngii</name>
    <name type="common">Boletus of the steppes</name>
    <dbReference type="NCBI Taxonomy" id="5323"/>
    <lineage>
        <taxon>Eukaryota</taxon>
        <taxon>Fungi</taxon>
        <taxon>Dikarya</taxon>
        <taxon>Basidiomycota</taxon>
        <taxon>Agaricomycotina</taxon>
        <taxon>Agaricomycetes</taxon>
        <taxon>Agaricomycetidae</taxon>
        <taxon>Agaricales</taxon>
        <taxon>Pleurotineae</taxon>
        <taxon>Pleurotaceae</taxon>
        <taxon>Pleurotus</taxon>
    </lineage>
</organism>
<evidence type="ECO:0000313" key="4">
    <source>
        <dbReference type="EMBL" id="KAF9492864.1"/>
    </source>
</evidence>
<dbReference type="Proteomes" id="UP000807025">
    <property type="component" value="Unassembled WGS sequence"/>
</dbReference>
<feature type="compositionally biased region" description="Acidic residues" evidence="2">
    <location>
        <begin position="560"/>
        <end position="578"/>
    </location>
</feature>
<feature type="region of interest" description="Disordered" evidence="2">
    <location>
        <begin position="1224"/>
        <end position="1249"/>
    </location>
</feature>
<evidence type="ECO:0000256" key="2">
    <source>
        <dbReference type="SAM" id="MobiDB-lite"/>
    </source>
</evidence>
<keyword evidence="1" id="KW-0175">Coiled coil</keyword>
<feature type="compositionally biased region" description="Acidic residues" evidence="2">
    <location>
        <begin position="130"/>
        <end position="140"/>
    </location>
</feature>
<dbReference type="EMBL" id="MU154594">
    <property type="protein sequence ID" value="KAF9492864.1"/>
    <property type="molecule type" value="Genomic_DNA"/>
</dbReference>
<dbReference type="Pfam" id="PF18803">
    <property type="entry name" value="CxC2"/>
    <property type="match status" value="1"/>
</dbReference>
<evidence type="ECO:0000313" key="5">
    <source>
        <dbReference type="Proteomes" id="UP000807025"/>
    </source>
</evidence>
<sequence length="1500" mass="167197">MVLDQEYTEDEQIAVSAASKTKKWTGQYFRPGSLWEVGVCMIIDHGNTDQQCEWLKHKVDKQIRLQATCDSQDEGEDEVEEVEDTFQDQQADADITVEQRNGGVEEHFDIDEIIEELEKEEARHAHGGEEDLDGADEEDEGKASLSEAPIDHPIAPSMDPDQNPYVLFVHTNGLHLLPYIQCGCGGPQERIAGAVRMRLMLASFTIFKTMFTFDVLEDFRLANLECVNLPDNWKEDQNKDKDVWLSPGSSMLPHREEYTEFLRAAENIKTKAPCENSFRAIENTLLYAKTCDINGIVVIACPRHGCFAPGGVADLYRGEQQKNVDWVLLQSLKYSNMDPEQGLLFFYDIACQYSVHFQRRIGHRLPVGLDTDFAIGQFHVHGHKENYAVRMLCKRYVLADKRAADAEDTRDEIAERVSARNIAAWTNAVVEAENTCYIDLSVMDIYGMSASYEDHLAVPAEDEPLNGKYQWIREAIEVQELQWHILCRAKHALKNGRADEARQIANLREKISKGISDIALQSRVLGIDGSDIRNVDPPASLTGTKSLPGDTLFSNLNDFEPPDNDIDVDDEESSDEADVPTVLTAAVASPLLAEHPTMASLSHTGAHLHAENIIIPLPSTVPQCALQLRSHELELHTLRGAGRQLIKTRSRDRINTLNKKRSDLVYAYARCRHMMMTLKADDTILHKFKKLSKADIKSNTYVVNPNQPGSTTLNLSWIWHVGRDDESAPAALQESNRVLYLKSRALASRWQEELLLVKYEMEWTVRYFKHNHDVWVDRSSDSSLGAKAYARRKAAQYLRQAQFLDILLAMRRSWDTVPVALLRRELEYVLSTIGASVALGHIVTPGPIVRALAKGLEEDSIMPASFQDSRELGKALNLARINRLKQANRPLAHRHAWWETLASRRAAKADRNSPLPHILSAATIIQCLEAWGEQLSKSKGEKNIPLYKDADGVHRPLSLLITRYAAQATIPITSPPCDQCIKRLDIMMQMMSTLEVVMNDRMMDITAHGQEAAALFDIYEAVIYKEAENVDKAETQQTAMELDAEIQRILDDNKPAPEHANRKKATKAMEDLRRNNHALIDLINKVARQSLKAIPNRTNTFWSEGSNLLLEEVFAEFRPDSDVGPSETHDGYFRTLPSGSEHSGDTLNQASKIRNAQFPLIYNLQPLTPIEPKDDGSILHITSANRPHDRLASVFRTPKLSEPQAEMTSFAALDRAQSSLRRSELTIARHNSPEYVPSGSDTPKPPIIPVVDVLESDDDSFQSLGGTSSSTVGKRLAIRQALAQPLAGSASGSNASLGGESAMEYEPDKSVATSDDEASLGGESTKDPSSTNEIADDHHASLAASDDEASLGGQSTEDPSSDDEMADDESMEENTPGVDLLRHRQHTLPAEQEAEDDEDAMSLGGYTDDEADNSHAFSMVEMQANISHIPSSPEVGRMGSPVDEVDDAYSEYSDDSDGDVDIPDDVRACLQTSHTPGFQSRYQHVHFEHIPDAEFADDVL</sequence>
<feature type="region of interest" description="Disordered" evidence="2">
    <location>
        <begin position="1284"/>
        <end position="1464"/>
    </location>
</feature>
<feature type="region of interest" description="Disordered" evidence="2">
    <location>
        <begin position="122"/>
        <end position="158"/>
    </location>
</feature>
<feature type="compositionally biased region" description="Acidic residues" evidence="2">
    <location>
        <begin position="1359"/>
        <end position="1372"/>
    </location>
</feature>
<feature type="compositionally biased region" description="Acidic residues" evidence="2">
    <location>
        <begin position="1443"/>
        <end position="1463"/>
    </location>
</feature>